<comment type="caution">
    <text evidence="1">The sequence shown here is derived from an EMBL/GenBank/DDBJ whole genome shotgun (WGS) entry which is preliminary data.</text>
</comment>
<dbReference type="EMBL" id="JANRMS010001252">
    <property type="protein sequence ID" value="KAJ3529753.1"/>
    <property type="molecule type" value="Genomic_DNA"/>
</dbReference>
<name>A0ACC1S0Y8_9HYPO</name>
<gene>
    <name evidence="1" type="ORF">NM208_g9616</name>
</gene>
<proteinExistence type="predicted"/>
<protein>
    <submittedName>
        <fullName evidence="1">Uncharacterized protein</fullName>
    </submittedName>
</protein>
<dbReference type="Proteomes" id="UP001148629">
    <property type="component" value="Unassembled WGS sequence"/>
</dbReference>
<keyword evidence="2" id="KW-1185">Reference proteome</keyword>
<organism evidence="1 2">
    <name type="scientific">Fusarium decemcellulare</name>
    <dbReference type="NCBI Taxonomy" id="57161"/>
    <lineage>
        <taxon>Eukaryota</taxon>
        <taxon>Fungi</taxon>
        <taxon>Dikarya</taxon>
        <taxon>Ascomycota</taxon>
        <taxon>Pezizomycotina</taxon>
        <taxon>Sordariomycetes</taxon>
        <taxon>Hypocreomycetidae</taxon>
        <taxon>Hypocreales</taxon>
        <taxon>Nectriaceae</taxon>
        <taxon>Fusarium</taxon>
        <taxon>Fusarium decemcellulare species complex</taxon>
    </lineage>
</organism>
<accession>A0ACC1S0Y8</accession>
<reference evidence="1" key="1">
    <citation type="submission" date="2022-08" db="EMBL/GenBank/DDBJ databases">
        <title>Genome Sequence of Fusarium decemcellulare.</title>
        <authorList>
            <person name="Buettner E."/>
        </authorList>
    </citation>
    <scope>NUCLEOTIDE SEQUENCE</scope>
    <source>
        <strain evidence="1">Babe19</strain>
    </source>
</reference>
<sequence>MPSCPSSPALGNGDCVRGDGVMVPSFANQKPDLVPRLTVSGYFQIFLGAGNELNPLRDAFVCIQKRTNDEDRRGYFFKTKMAKTITPQKLRWYWANGKEIALLDVREEGPYAKAHPFWALSVPVSEIEVKLPPLVPRLSAPIVVYDDREGYVEDAVTRISALGYRDIAILEGGLSGYSHVGEVFRDVNVPSKAFGELVEAIRHTPSLPAPEVKQILENENDVVVLDARRYEEHYTMSIPRGQSCPGVLG</sequence>
<evidence type="ECO:0000313" key="1">
    <source>
        <dbReference type="EMBL" id="KAJ3529753.1"/>
    </source>
</evidence>
<evidence type="ECO:0000313" key="2">
    <source>
        <dbReference type="Proteomes" id="UP001148629"/>
    </source>
</evidence>